<dbReference type="SMART" id="SM00331">
    <property type="entry name" value="PP2C_SIG"/>
    <property type="match status" value="1"/>
</dbReference>
<evidence type="ECO:0000313" key="2">
    <source>
        <dbReference type="EMBL" id="MCC2254959.1"/>
    </source>
</evidence>
<reference evidence="2 3" key="1">
    <citation type="submission" date="2021-10" db="EMBL/GenBank/DDBJ databases">
        <title>Anaerobic single-cell dispensing facilitates the cultivation of human gut bacteria.</title>
        <authorList>
            <person name="Afrizal A."/>
        </authorList>
    </citation>
    <scope>NUCLEOTIDE SEQUENCE [LARGE SCALE GENOMIC DNA]</scope>
    <source>
        <strain evidence="2 3">CLA-AA-H200</strain>
    </source>
</reference>
<gene>
    <name evidence="2" type="ORF">LKD70_11100</name>
</gene>
<keyword evidence="3" id="KW-1185">Reference proteome</keyword>
<evidence type="ECO:0000313" key="3">
    <source>
        <dbReference type="Proteomes" id="UP001198151"/>
    </source>
</evidence>
<dbReference type="Gene3D" id="3.60.40.10">
    <property type="entry name" value="PPM-type phosphatase domain"/>
    <property type="match status" value="1"/>
</dbReference>
<dbReference type="SUPFAM" id="SSF81606">
    <property type="entry name" value="PP2C-like"/>
    <property type="match status" value="1"/>
</dbReference>
<feature type="domain" description="PPM-type phosphatase" evidence="1">
    <location>
        <begin position="4"/>
        <end position="219"/>
    </location>
</feature>
<dbReference type="InterPro" id="IPR001932">
    <property type="entry name" value="PPM-type_phosphatase-like_dom"/>
</dbReference>
<name>A0ABS8FZC6_9FIRM</name>
<accession>A0ABS8FZC6</accession>
<dbReference type="EMBL" id="JAJEQX010000019">
    <property type="protein sequence ID" value="MCC2254959.1"/>
    <property type="molecule type" value="Genomic_DNA"/>
</dbReference>
<organism evidence="2 3">
    <name type="scientific">Ruminococcus turbiniformis</name>
    <dbReference type="NCBI Taxonomy" id="2881258"/>
    <lineage>
        <taxon>Bacteria</taxon>
        <taxon>Bacillati</taxon>
        <taxon>Bacillota</taxon>
        <taxon>Clostridia</taxon>
        <taxon>Eubacteriales</taxon>
        <taxon>Oscillospiraceae</taxon>
        <taxon>Ruminococcus</taxon>
    </lineage>
</organism>
<dbReference type="Pfam" id="PF07228">
    <property type="entry name" value="SpoIIE"/>
    <property type="match status" value="1"/>
</dbReference>
<evidence type="ECO:0000259" key="1">
    <source>
        <dbReference type="SMART" id="SM00331"/>
    </source>
</evidence>
<sequence>MSFSIDAAWKSLNKHEEELCGDKVEIIKTADSDIVILADGMGSGVKANILATLTSKILGTMLHEGAAIESCVETVAKTLPICKVRKVAYATFSILQISRSGEAYLVEFDNPSCVFVREGKIVNYPYEVREIEGKKIHEYRFTVKKNDCFVLMSDGVIYAGAGSILNLQGWTWDAMAEYTLKCTKKTLSASRLAVMLSQACDELYEEKPGDDTTVAVVRVIERRVVNIFTGPPKEKADDERLMYDFMHAEGKKVVAGGTSANIAARVLGREIVTKIDSRNPDVPPMATIEGIDLVTEGVLTLGKSLKLLKKYVRDEFDAEFFEELDKDNGASKLAKLLIEECTELNLFVGTAVNAAHTESELNFDLSMRQNLVDQLIRTAEEMGRTVNTKYY</sequence>
<comment type="caution">
    <text evidence="2">The sequence shown here is derived from an EMBL/GenBank/DDBJ whole genome shotgun (WGS) entry which is preliminary data.</text>
</comment>
<protein>
    <submittedName>
        <fullName evidence="2">Serine/threonine-protein phosphatase</fullName>
    </submittedName>
</protein>
<dbReference type="PANTHER" id="PTHR35801">
    <property type="entry name" value="PHOSPHOSERINE PHOSPHATASE RSBX"/>
    <property type="match status" value="1"/>
</dbReference>
<dbReference type="InterPro" id="IPR039248">
    <property type="entry name" value="Ptase_RsbX"/>
</dbReference>
<dbReference type="Proteomes" id="UP001198151">
    <property type="component" value="Unassembled WGS sequence"/>
</dbReference>
<proteinExistence type="predicted"/>
<dbReference type="InterPro" id="IPR036457">
    <property type="entry name" value="PPM-type-like_dom_sf"/>
</dbReference>
<dbReference type="PANTHER" id="PTHR35801:SF1">
    <property type="entry name" value="PHOSPHOSERINE PHOSPHATASE RSBX"/>
    <property type="match status" value="1"/>
</dbReference>
<dbReference type="RefSeq" id="WP_227708100.1">
    <property type="nucleotide sequence ID" value="NZ_JAJEQX010000019.1"/>
</dbReference>